<gene>
    <name evidence="1" type="ORF">MML48_5g00009914</name>
</gene>
<accession>A0ACB9T6A1</accession>
<sequence>MDSRFTRVKTTEDNEQEFSPSEQWRIWKNIIVVGAAFMLHFTAFWGASNLQSSVNADASLGTFTLASIYGSLILSNIFLPVLIIKWLGCKWAIAISFMTYMPFMIAQFYPRFYTMIPAGLMVGFGGGPLWCAKCTYLTVAAEAFSKISGLTVEVILPKFYGIFFMFYQFSQVWGNLISSTVLPEGPESNFTDFCGSNFCPGEIVQDVNPNLAPPPSSKINLIAGIYLACMAVATLIVALGLDSLTRYNKDRQGSGTGLSGLKMLAVTLKHLSNPYQILILPITMFIGAEQAFIAADYSAVMIYFSCLPFNFDLNPL</sequence>
<evidence type="ECO:0000313" key="2">
    <source>
        <dbReference type="Proteomes" id="UP001056778"/>
    </source>
</evidence>
<keyword evidence="2" id="KW-1185">Reference proteome</keyword>
<dbReference type="EMBL" id="CM043019">
    <property type="protein sequence ID" value="KAI4462350.1"/>
    <property type="molecule type" value="Genomic_DNA"/>
</dbReference>
<organism evidence="1 2">
    <name type="scientific">Holotrichia oblita</name>
    <name type="common">Chafer beetle</name>
    <dbReference type="NCBI Taxonomy" id="644536"/>
    <lineage>
        <taxon>Eukaryota</taxon>
        <taxon>Metazoa</taxon>
        <taxon>Ecdysozoa</taxon>
        <taxon>Arthropoda</taxon>
        <taxon>Hexapoda</taxon>
        <taxon>Insecta</taxon>
        <taxon>Pterygota</taxon>
        <taxon>Neoptera</taxon>
        <taxon>Endopterygota</taxon>
        <taxon>Coleoptera</taxon>
        <taxon>Polyphaga</taxon>
        <taxon>Scarabaeiformia</taxon>
        <taxon>Scarabaeidae</taxon>
        <taxon>Melolonthinae</taxon>
        <taxon>Holotrichia</taxon>
    </lineage>
</organism>
<evidence type="ECO:0000313" key="1">
    <source>
        <dbReference type="EMBL" id="KAI4462350.1"/>
    </source>
</evidence>
<reference evidence="1" key="1">
    <citation type="submission" date="2022-04" db="EMBL/GenBank/DDBJ databases">
        <title>Chromosome-scale genome assembly of Holotrichia oblita Faldermann.</title>
        <authorList>
            <person name="Rongchong L."/>
        </authorList>
    </citation>
    <scope>NUCLEOTIDE SEQUENCE</scope>
    <source>
        <strain evidence="1">81SQS9</strain>
    </source>
</reference>
<proteinExistence type="predicted"/>
<name>A0ACB9T6A1_HOLOL</name>
<protein>
    <submittedName>
        <fullName evidence="1">Unc-93 related</fullName>
    </submittedName>
</protein>
<comment type="caution">
    <text evidence="1">The sequence shown here is derived from an EMBL/GenBank/DDBJ whole genome shotgun (WGS) entry which is preliminary data.</text>
</comment>
<dbReference type="Proteomes" id="UP001056778">
    <property type="component" value="Chromosome 5"/>
</dbReference>